<dbReference type="AlphaFoldDB" id="H2YLP6"/>
<dbReference type="InterPro" id="IPR013320">
    <property type="entry name" value="ConA-like_dom_sf"/>
</dbReference>
<dbReference type="GO" id="GO:0016020">
    <property type="term" value="C:membrane"/>
    <property type="evidence" value="ECO:0007669"/>
    <property type="project" value="InterPro"/>
</dbReference>
<evidence type="ECO:0000256" key="1">
    <source>
        <dbReference type="SAM" id="MobiDB-lite"/>
    </source>
</evidence>
<dbReference type="Proteomes" id="UP000007875">
    <property type="component" value="Unassembled WGS sequence"/>
</dbReference>
<dbReference type="PANTHER" id="PTHR23282:SF142">
    <property type="entry name" value="MAM DOMAIN-CONTAINING PROTEIN"/>
    <property type="match status" value="1"/>
</dbReference>
<sequence>MPLCTFETRQHRSPNPYVAPPPGSDRALDLGPHDPHAPFRNDLMCGWKQLERQDQFNWTRHSGATVSRATGPPGDHTTTRGHYMYIEASAPRKQNDKAFLQTYLMFATNYCLNVYYNMYGIFAGRLSVRSVQRLSSGRTTLSYLKNVAGNQGTRWKNMQVQYNPPRNAREVAFRIEGVVGNDYRSDIAVDDISIHPGNCNACARPSHTFTNNLNQQQTFSTGCAHIRLFYVRCCSLTQDKVVYRRVLNCDANMFSAVRLNWFCNNM</sequence>
<feature type="region of interest" description="Disordered" evidence="1">
    <location>
        <begin position="1"/>
        <end position="31"/>
    </location>
</feature>
<dbReference type="SMART" id="SM00137">
    <property type="entry name" value="MAM"/>
    <property type="match status" value="1"/>
</dbReference>
<dbReference type="HOGENOM" id="CLU_065585_0_0_1"/>
<dbReference type="Ensembl" id="ENSCSAVT00000006327.1">
    <property type="protein sequence ID" value="ENSCSAVP00000006248.1"/>
    <property type="gene ID" value="ENSCSAVG00000003732.1"/>
</dbReference>
<dbReference type="Gene3D" id="2.60.120.200">
    <property type="match status" value="1"/>
</dbReference>
<feature type="domain" description="MAM" evidence="2">
    <location>
        <begin position="35"/>
        <end position="201"/>
    </location>
</feature>
<organism evidence="3 4">
    <name type="scientific">Ciona savignyi</name>
    <name type="common">Pacific transparent sea squirt</name>
    <dbReference type="NCBI Taxonomy" id="51511"/>
    <lineage>
        <taxon>Eukaryota</taxon>
        <taxon>Metazoa</taxon>
        <taxon>Chordata</taxon>
        <taxon>Tunicata</taxon>
        <taxon>Ascidiacea</taxon>
        <taxon>Phlebobranchia</taxon>
        <taxon>Cionidae</taxon>
        <taxon>Ciona</taxon>
    </lineage>
</organism>
<evidence type="ECO:0000259" key="2">
    <source>
        <dbReference type="PROSITE" id="PS50060"/>
    </source>
</evidence>
<reference evidence="4" key="1">
    <citation type="submission" date="2003-08" db="EMBL/GenBank/DDBJ databases">
        <authorList>
            <person name="Birren B."/>
            <person name="Nusbaum C."/>
            <person name="Abebe A."/>
            <person name="Abouelleil A."/>
            <person name="Adekoya E."/>
            <person name="Ait-zahra M."/>
            <person name="Allen N."/>
            <person name="Allen T."/>
            <person name="An P."/>
            <person name="Anderson M."/>
            <person name="Anderson S."/>
            <person name="Arachchi H."/>
            <person name="Armbruster J."/>
            <person name="Bachantsang P."/>
            <person name="Baldwin J."/>
            <person name="Barry A."/>
            <person name="Bayul T."/>
            <person name="Blitshsteyn B."/>
            <person name="Bloom T."/>
            <person name="Blye J."/>
            <person name="Boguslavskiy L."/>
            <person name="Borowsky M."/>
            <person name="Boukhgalter B."/>
            <person name="Brunache A."/>
            <person name="Butler J."/>
            <person name="Calixte N."/>
            <person name="Calvo S."/>
            <person name="Camarata J."/>
            <person name="Campo K."/>
            <person name="Chang J."/>
            <person name="Cheshatsang Y."/>
            <person name="Citroen M."/>
            <person name="Collymore A."/>
            <person name="Considine T."/>
            <person name="Cook A."/>
            <person name="Cooke P."/>
            <person name="Corum B."/>
            <person name="Cuomo C."/>
            <person name="David R."/>
            <person name="Dawoe T."/>
            <person name="Degray S."/>
            <person name="Dodge S."/>
            <person name="Dooley K."/>
            <person name="Dorje P."/>
            <person name="Dorjee K."/>
            <person name="Dorris L."/>
            <person name="Duffey N."/>
            <person name="Dupes A."/>
            <person name="Elkins T."/>
            <person name="Engels R."/>
            <person name="Erickson J."/>
            <person name="Farina A."/>
            <person name="Faro S."/>
            <person name="Ferreira P."/>
            <person name="Fischer H."/>
            <person name="Fitzgerald M."/>
            <person name="Foley K."/>
            <person name="Gage D."/>
            <person name="Galagan J."/>
            <person name="Gearin G."/>
            <person name="Gnerre S."/>
            <person name="Gnirke A."/>
            <person name="Goyette A."/>
            <person name="Graham J."/>
            <person name="Grandbois E."/>
            <person name="Gyaltsen K."/>
            <person name="Hafez N."/>
            <person name="Hagopian D."/>
            <person name="Hagos B."/>
            <person name="Hall J."/>
            <person name="Hatcher B."/>
            <person name="Heller A."/>
            <person name="Higgins H."/>
            <person name="Honan T."/>
            <person name="Horn A."/>
            <person name="Houde N."/>
            <person name="Hughes L."/>
            <person name="Hulme W."/>
            <person name="Husby E."/>
            <person name="Iliev I."/>
            <person name="Jaffe D."/>
            <person name="Jones C."/>
            <person name="Kamal M."/>
            <person name="Kamat A."/>
            <person name="Kamvysselis M."/>
            <person name="Karlsson E."/>
            <person name="Kells C."/>
            <person name="Kieu A."/>
            <person name="Kisner P."/>
            <person name="Kodira C."/>
            <person name="Kulbokas E."/>
            <person name="Labutti K."/>
            <person name="Lama D."/>
            <person name="Landers T."/>
            <person name="Leger J."/>
            <person name="Levine S."/>
            <person name="Lewis D."/>
            <person name="Lewis T."/>
            <person name="Lindblad-toh K."/>
            <person name="Liu X."/>
            <person name="Lokyitsang T."/>
            <person name="Lokyitsang Y."/>
            <person name="Lucien O."/>
            <person name="Lui A."/>
            <person name="Ma L.J."/>
            <person name="Mabbitt R."/>
            <person name="Macdonald J."/>
            <person name="Maclean C."/>
            <person name="Major J."/>
            <person name="Manning J."/>
            <person name="Marabella R."/>
            <person name="Maru K."/>
            <person name="Matthews C."/>
            <person name="Mauceli E."/>
            <person name="Mccarthy M."/>
            <person name="Mcdonough S."/>
            <person name="Mcghee T."/>
            <person name="Meldrim J."/>
            <person name="Meneus L."/>
            <person name="Mesirov J."/>
            <person name="Mihalev A."/>
            <person name="Mihova T."/>
            <person name="Mikkelsen T."/>
            <person name="Mlenga V."/>
            <person name="Moru K."/>
            <person name="Mozes J."/>
            <person name="Mulrain L."/>
            <person name="Munson G."/>
            <person name="Naylor J."/>
            <person name="Newes C."/>
            <person name="Nguyen C."/>
            <person name="Nguyen N."/>
            <person name="Nguyen T."/>
            <person name="Nicol R."/>
            <person name="Nielsen C."/>
            <person name="Nizzari M."/>
            <person name="Norbu C."/>
            <person name="Norbu N."/>
            <person name="O'donnell P."/>
            <person name="Okoawo O."/>
            <person name="O'leary S."/>
            <person name="Omotosho B."/>
            <person name="O'neill K."/>
            <person name="Osman S."/>
            <person name="Parker S."/>
            <person name="Perrin D."/>
            <person name="Phunkhang P."/>
            <person name="Piqani B."/>
            <person name="Purcell S."/>
            <person name="Rachupka T."/>
            <person name="Ramasamy U."/>
            <person name="Rameau R."/>
            <person name="Ray V."/>
            <person name="Raymond C."/>
            <person name="Retta R."/>
            <person name="Richardson S."/>
            <person name="Rise C."/>
            <person name="Rodriguez J."/>
            <person name="Rogers J."/>
            <person name="Rogov P."/>
            <person name="Rutman M."/>
            <person name="Schupbach R."/>
            <person name="Seaman C."/>
            <person name="Settipalli S."/>
            <person name="Sharpe T."/>
            <person name="Sheridan J."/>
            <person name="Sherpa N."/>
            <person name="Shi J."/>
            <person name="Smirnov S."/>
            <person name="Smith C."/>
            <person name="Sougnez C."/>
            <person name="Spencer B."/>
            <person name="Stalker J."/>
            <person name="Stange-thomann N."/>
            <person name="Stavropoulos S."/>
            <person name="Stetson K."/>
            <person name="Stone C."/>
            <person name="Stone S."/>
            <person name="Stubbs M."/>
            <person name="Talamas J."/>
            <person name="Tchuinga P."/>
            <person name="Tenzing P."/>
            <person name="Tesfaye S."/>
            <person name="Theodore J."/>
            <person name="Thoulutsang Y."/>
            <person name="Topham K."/>
            <person name="Towey S."/>
            <person name="Tsamla T."/>
            <person name="Tsomo N."/>
            <person name="Vallee D."/>
            <person name="Vassiliev H."/>
            <person name="Venkataraman V."/>
            <person name="Vinson J."/>
            <person name="Vo A."/>
            <person name="Wade C."/>
            <person name="Wang S."/>
            <person name="Wangchuk T."/>
            <person name="Wangdi T."/>
            <person name="Whittaker C."/>
            <person name="Wilkinson J."/>
            <person name="Wu Y."/>
            <person name="Wyman D."/>
            <person name="Yadav S."/>
            <person name="Yang S."/>
            <person name="Yang X."/>
            <person name="Yeager S."/>
            <person name="Yee E."/>
            <person name="Young G."/>
            <person name="Zainoun J."/>
            <person name="Zembeck L."/>
            <person name="Zimmer A."/>
            <person name="Zody M."/>
            <person name="Lander E."/>
        </authorList>
    </citation>
    <scope>NUCLEOTIDE SEQUENCE [LARGE SCALE GENOMIC DNA]</scope>
</reference>
<dbReference type="Pfam" id="PF00629">
    <property type="entry name" value="MAM"/>
    <property type="match status" value="1"/>
</dbReference>
<reference evidence="3" key="3">
    <citation type="submission" date="2025-09" db="UniProtKB">
        <authorList>
            <consortium name="Ensembl"/>
        </authorList>
    </citation>
    <scope>IDENTIFICATION</scope>
</reference>
<evidence type="ECO:0000313" key="4">
    <source>
        <dbReference type="Proteomes" id="UP000007875"/>
    </source>
</evidence>
<dbReference type="GeneTree" id="ENSGT00940000163883"/>
<keyword evidence="4" id="KW-1185">Reference proteome</keyword>
<dbReference type="SUPFAM" id="SSF49899">
    <property type="entry name" value="Concanavalin A-like lectins/glucanases"/>
    <property type="match status" value="1"/>
</dbReference>
<evidence type="ECO:0000313" key="3">
    <source>
        <dbReference type="Ensembl" id="ENSCSAVP00000006248.1"/>
    </source>
</evidence>
<dbReference type="PROSITE" id="PS50060">
    <property type="entry name" value="MAM_2"/>
    <property type="match status" value="1"/>
</dbReference>
<dbReference type="CDD" id="cd06263">
    <property type="entry name" value="MAM"/>
    <property type="match status" value="1"/>
</dbReference>
<dbReference type="InterPro" id="IPR051560">
    <property type="entry name" value="MAM_domain-containing"/>
</dbReference>
<dbReference type="PANTHER" id="PTHR23282">
    <property type="entry name" value="APICAL ENDOSOMAL GLYCOPROTEIN PRECURSOR"/>
    <property type="match status" value="1"/>
</dbReference>
<reference evidence="3" key="2">
    <citation type="submission" date="2025-08" db="UniProtKB">
        <authorList>
            <consortium name="Ensembl"/>
        </authorList>
    </citation>
    <scope>IDENTIFICATION</scope>
</reference>
<dbReference type="InterPro" id="IPR000998">
    <property type="entry name" value="MAM_dom"/>
</dbReference>
<proteinExistence type="predicted"/>
<protein>
    <recommendedName>
        <fullName evidence="2">MAM domain-containing protein</fullName>
    </recommendedName>
</protein>
<name>H2YLP6_CIOSA</name>
<accession>H2YLP6</accession>